<dbReference type="InterPro" id="IPR025857">
    <property type="entry name" value="MacB_PCD"/>
</dbReference>
<feature type="domain" description="ABC3 transporter permease C-terminal" evidence="7">
    <location>
        <begin position="692"/>
        <end position="805"/>
    </location>
</feature>
<evidence type="ECO:0000256" key="4">
    <source>
        <dbReference type="ARBA" id="ARBA00022989"/>
    </source>
</evidence>
<name>A0ABX1RZ87_9FLAO</name>
<sequence length="812" mass="91969">MFKNNLKFALRVFGREKFFTAINIGGLALGFAVCILVLGYVTFEFSYEEHIKNRANVYRVTTTRYVHDKKVFEGTKGPSILEQIAPVEIPNIEHATRAYFEPCLVRTDEKKYAKQKVYWVDKDFLKVFKGILISGNPDTALDAPLKMVLTETRAHVLFGNEDPIGKEVKVNEGMPFKVTGVVKDPPLNTHFKYEYLATLDTWVHYGWIPKEGDWRWNFGQNYIAVSDQGSKDNIQKTLNNLSLLHVNPEKSEGKKIEFGLQPIEDIHLTSNYNDELEANGNLNQVYIIMGVGIAILIIVFINFINLSTTLSLRRSKDTGVRKTLGASGLQLKIQCFIEAFLLNITALVIAVIIVLISTSFIESYFNISLSFKVLSKPLFWFLGILIFGICVLAVSFYPAFVLTSIDVNTAIKGKIVKGRTSHAYIKQALLVVQFCASIFLTIAAYVVYQQVDFMQNYDLGINTNQVLVLQAPTSLNAGGWRSYDEIAIKNNKYNVLRQQLLQNSALKEVASCYSIPGEAAELLRHSVKLKSSGEAIQTEVEERLIDENFFPLYEAEILAGKNFEIDPTQQKTETIINEKALELLGFENPEEAIGQEVFLEEGLWKIRAVVADFHMKSLSDPIVPTFYSNRHPFAFGHYLVKLSPQNLRAQMDFIESKWHTMYPEDPFLAHFSDSFFNKQYNQYKQFGNIFNALTILAILIANLGLLAMVSLTTVENLKAIAVRRVLGADNKAVFMLMSKGYIMLIIIAATIAIPLTWCFLMNWLNNFAYRIEIQSLVFVSAVLLILMVAVCNIMYYVLKVLKLNPAVIIREE</sequence>
<dbReference type="PANTHER" id="PTHR30572:SF18">
    <property type="entry name" value="ABC-TYPE MACROLIDE FAMILY EXPORT SYSTEM PERMEASE COMPONENT 2"/>
    <property type="match status" value="1"/>
</dbReference>
<keyword evidence="5 6" id="KW-0472">Membrane</keyword>
<feature type="transmembrane region" description="Helical" evidence="6">
    <location>
        <begin position="381"/>
        <end position="407"/>
    </location>
</feature>
<dbReference type="RefSeq" id="WP_169675356.1">
    <property type="nucleotide sequence ID" value="NZ_JABBHF010000009.1"/>
</dbReference>
<evidence type="ECO:0000313" key="10">
    <source>
        <dbReference type="Proteomes" id="UP000746690"/>
    </source>
</evidence>
<feature type="transmembrane region" description="Helical" evidence="6">
    <location>
        <begin position="340"/>
        <end position="361"/>
    </location>
</feature>
<evidence type="ECO:0000313" key="9">
    <source>
        <dbReference type="EMBL" id="NMH88901.1"/>
    </source>
</evidence>
<feature type="transmembrane region" description="Helical" evidence="6">
    <location>
        <begin position="285"/>
        <end position="306"/>
    </location>
</feature>
<feature type="domain" description="ABC3 transporter permease C-terminal" evidence="7">
    <location>
        <begin position="291"/>
        <end position="405"/>
    </location>
</feature>
<keyword evidence="2" id="KW-1003">Cell membrane</keyword>
<keyword evidence="10" id="KW-1185">Reference proteome</keyword>
<evidence type="ECO:0000256" key="2">
    <source>
        <dbReference type="ARBA" id="ARBA00022475"/>
    </source>
</evidence>
<feature type="transmembrane region" description="Helical" evidence="6">
    <location>
        <begin position="776"/>
        <end position="798"/>
    </location>
</feature>
<accession>A0ABX1RZ87</accession>
<evidence type="ECO:0000256" key="3">
    <source>
        <dbReference type="ARBA" id="ARBA00022692"/>
    </source>
</evidence>
<dbReference type="EMBL" id="JABBHF010000009">
    <property type="protein sequence ID" value="NMH88901.1"/>
    <property type="molecule type" value="Genomic_DNA"/>
</dbReference>
<comment type="subcellular location">
    <subcellularLocation>
        <location evidence="1">Cell membrane</location>
        <topology evidence="1">Multi-pass membrane protein</topology>
    </subcellularLocation>
</comment>
<evidence type="ECO:0000256" key="6">
    <source>
        <dbReference type="SAM" id="Phobius"/>
    </source>
</evidence>
<evidence type="ECO:0000259" key="8">
    <source>
        <dbReference type="Pfam" id="PF12704"/>
    </source>
</evidence>
<evidence type="ECO:0008006" key="11">
    <source>
        <dbReference type="Google" id="ProtNLM"/>
    </source>
</evidence>
<evidence type="ECO:0000256" key="5">
    <source>
        <dbReference type="ARBA" id="ARBA00023136"/>
    </source>
</evidence>
<dbReference type="Pfam" id="PF12704">
    <property type="entry name" value="MacB_PCD"/>
    <property type="match status" value="1"/>
</dbReference>
<feature type="transmembrane region" description="Helical" evidence="6">
    <location>
        <begin position="689"/>
        <end position="714"/>
    </location>
</feature>
<evidence type="ECO:0000259" key="7">
    <source>
        <dbReference type="Pfam" id="PF02687"/>
    </source>
</evidence>
<reference evidence="9 10" key="1">
    <citation type="submission" date="2020-04" db="EMBL/GenBank/DDBJ databases">
        <title>A Flavivirga sp. nov.</title>
        <authorList>
            <person name="Sun X."/>
        </authorList>
    </citation>
    <scope>NUCLEOTIDE SEQUENCE [LARGE SCALE GENOMIC DNA]</scope>
    <source>
        <strain evidence="9 10">Y03</strain>
    </source>
</reference>
<dbReference type="InterPro" id="IPR050250">
    <property type="entry name" value="Macrolide_Exporter_MacB"/>
</dbReference>
<organism evidence="9 10">
    <name type="scientific">Flavivirga algicola</name>
    <dbReference type="NCBI Taxonomy" id="2729136"/>
    <lineage>
        <taxon>Bacteria</taxon>
        <taxon>Pseudomonadati</taxon>
        <taxon>Bacteroidota</taxon>
        <taxon>Flavobacteriia</taxon>
        <taxon>Flavobacteriales</taxon>
        <taxon>Flavobacteriaceae</taxon>
        <taxon>Flavivirga</taxon>
    </lineage>
</organism>
<dbReference type="PANTHER" id="PTHR30572">
    <property type="entry name" value="MEMBRANE COMPONENT OF TRANSPORTER-RELATED"/>
    <property type="match status" value="1"/>
</dbReference>
<dbReference type="Pfam" id="PF02687">
    <property type="entry name" value="FtsX"/>
    <property type="match status" value="2"/>
</dbReference>
<protein>
    <recommendedName>
        <fullName evidence="11">ABC transporter permease</fullName>
    </recommendedName>
</protein>
<comment type="caution">
    <text evidence="9">The sequence shown here is derived from an EMBL/GenBank/DDBJ whole genome shotgun (WGS) entry which is preliminary data.</text>
</comment>
<gene>
    <name evidence="9" type="ORF">HHX25_15410</name>
</gene>
<feature type="transmembrane region" description="Helical" evidence="6">
    <location>
        <begin position="21"/>
        <end position="43"/>
    </location>
</feature>
<keyword evidence="3 6" id="KW-0812">Transmembrane</keyword>
<keyword evidence="4 6" id="KW-1133">Transmembrane helix</keyword>
<proteinExistence type="predicted"/>
<dbReference type="InterPro" id="IPR003838">
    <property type="entry name" value="ABC3_permease_C"/>
</dbReference>
<dbReference type="Proteomes" id="UP000746690">
    <property type="component" value="Unassembled WGS sequence"/>
</dbReference>
<feature type="domain" description="MacB-like periplasmic core" evidence="8">
    <location>
        <begin position="20"/>
        <end position="238"/>
    </location>
</feature>
<feature type="transmembrane region" description="Helical" evidence="6">
    <location>
        <begin position="428"/>
        <end position="448"/>
    </location>
</feature>
<evidence type="ECO:0000256" key="1">
    <source>
        <dbReference type="ARBA" id="ARBA00004651"/>
    </source>
</evidence>
<feature type="transmembrane region" description="Helical" evidence="6">
    <location>
        <begin position="741"/>
        <end position="764"/>
    </location>
</feature>